<evidence type="ECO:0000313" key="5">
    <source>
        <dbReference type="Proteomes" id="UP000014137"/>
    </source>
</evidence>
<keyword evidence="2" id="KW-0472">Membrane</keyword>
<feature type="transmembrane region" description="Helical" evidence="2">
    <location>
        <begin position="128"/>
        <end position="146"/>
    </location>
</feature>
<sequence>MEFPGGEGMSAGFDRIAVAGLLGATGVAGLLFTPVFGWKPLVVPVLVVVLVGYGCVELTGKFPKLVPYRPLLVALLGLLGLIETVLTSTTLAFLPTLASLQGVARGFTEGWQLTLQSTWPARPVPDQLLFVPLAVLLAVVLGVELLLRLKKPLVALVPSLIVAGLAQAYQALTGIGAVAAALGYTVPAGLLLWAGRRTRPGNRAPGGPRFSWRVTGSAVWPALSTVVALVAGALALAGLDPVGRDPLALKDTQAAPPPRGRLGNPLDEIAQRLTRPNEEVFRYRGDTPVDQWRLIVLNGFDGSNWLSDSRLQRLGVGLDGAPGGTGGTAELKVRGLTGPWLPSHQGLTGVDGLTPLVDQSAGTLLMESPSPERNYRLSWSSPDVDLGAGEVDARAPGGLGGLGAVPPEVEQLAKDAVRGLRPTFQTALQLERFLSKNYVLAAGSDELPTGHGWPQLRHFLLESKRGTSEQFAAAYVVLARMSGIPARLVVGFRGSAEVDGGMHVVRNRDVLAWPEVAVAGAGWVPLDPTAAADKSGRDQAAAGKAVARARAQLPAEQQLRPPQLPPGTPSDPAEGQTADAGASWWWFSLAAAIVLFGLLWLVGVPVAKVVRARRRRRRSGAEGVLGAWDEIRDRLRAHGVPFRIGMTPRDLAESAGSLAGEGIREPVARLAKVLDVTLWSGVPVGDGSVRRAWQEVGELRRGLATRPFAARVLAALEPRTLIPIKGRGGKSG</sequence>
<feature type="transmembrane region" description="Helical" evidence="2">
    <location>
        <begin position="153"/>
        <end position="169"/>
    </location>
</feature>
<feature type="transmembrane region" description="Helical" evidence="2">
    <location>
        <begin position="584"/>
        <end position="607"/>
    </location>
</feature>
<dbReference type="Pfam" id="PF13559">
    <property type="entry name" value="DUF4129"/>
    <property type="match status" value="1"/>
</dbReference>
<evidence type="ECO:0000256" key="1">
    <source>
        <dbReference type="SAM" id="MobiDB-lite"/>
    </source>
</evidence>
<organism evidence="4 5">
    <name type="scientific">Amycolatopsis azurea DSM 43854</name>
    <dbReference type="NCBI Taxonomy" id="1238180"/>
    <lineage>
        <taxon>Bacteria</taxon>
        <taxon>Bacillati</taxon>
        <taxon>Actinomycetota</taxon>
        <taxon>Actinomycetes</taxon>
        <taxon>Pseudonocardiales</taxon>
        <taxon>Pseudonocardiaceae</taxon>
        <taxon>Amycolatopsis</taxon>
    </lineage>
</organism>
<feature type="transmembrane region" description="Helical" evidence="2">
    <location>
        <begin position="71"/>
        <end position="94"/>
    </location>
</feature>
<dbReference type="InterPro" id="IPR002931">
    <property type="entry name" value="Transglutaminase-like"/>
</dbReference>
<name>M2Q2Y8_9PSEU</name>
<dbReference type="Pfam" id="PF01841">
    <property type="entry name" value="Transglut_core"/>
    <property type="match status" value="1"/>
</dbReference>
<reference evidence="4 5" key="1">
    <citation type="submission" date="2012-10" db="EMBL/GenBank/DDBJ databases">
        <title>Genome assembly of Amycolatopsis azurea DSM 43854.</title>
        <authorList>
            <person name="Khatri I."/>
            <person name="Kaur I."/>
            <person name="Subramanian S."/>
            <person name="Mayilraj S."/>
        </authorList>
    </citation>
    <scope>NUCLEOTIDE SEQUENCE [LARGE SCALE GENOMIC DNA]</scope>
    <source>
        <strain evidence="4 5">DSM 43854</strain>
    </source>
</reference>
<dbReference type="PATRIC" id="fig|1238180.3.peg.3959"/>
<dbReference type="AlphaFoldDB" id="M2Q2Y8"/>
<keyword evidence="2" id="KW-1133">Transmembrane helix</keyword>
<keyword evidence="2" id="KW-0812">Transmembrane</keyword>
<dbReference type="Pfam" id="PF11992">
    <property type="entry name" value="TgpA_N"/>
    <property type="match status" value="1"/>
</dbReference>
<accession>M2Q2Y8</accession>
<dbReference type="SUPFAM" id="SSF54001">
    <property type="entry name" value="Cysteine proteinases"/>
    <property type="match status" value="1"/>
</dbReference>
<dbReference type="InterPro" id="IPR038765">
    <property type="entry name" value="Papain-like_cys_pep_sf"/>
</dbReference>
<dbReference type="InterPro" id="IPR052901">
    <property type="entry name" value="Bact_TGase-like"/>
</dbReference>
<dbReference type="Proteomes" id="UP000014137">
    <property type="component" value="Unassembled WGS sequence"/>
</dbReference>
<evidence type="ECO:0000256" key="2">
    <source>
        <dbReference type="SAM" id="Phobius"/>
    </source>
</evidence>
<dbReference type="SMART" id="SM00460">
    <property type="entry name" value="TGc"/>
    <property type="match status" value="1"/>
</dbReference>
<dbReference type="PANTHER" id="PTHR42736">
    <property type="entry name" value="PROTEIN-GLUTAMINE GAMMA-GLUTAMYLTRANSFERASE"/>
    <property type="match status" value="1"/>
</dbReference>
<protein>
    <recommendedName>
        <fullName evidence="3">Transglutaminase-like domain-containing protein</fullName>
    </recommendedName>
</protein>
<dbReference type="Gene3D" id="3.10.620.30">
    <property type="match status" value="1"/>
</dbReference>
<gene>
    <name evidence="4" type="ORF">C791_3627</name>
</gene>
<feature type="transmembrane region" description="Helical" evidence="2">
    <location>
        <begin position="12"/>
        <end position="35"/>
    </location>
</feature>
<proteinExistence type="predicted"/>
<feature type="transmembrane region" description="Helical" evidence="2">
    <location>
        <begin position="175"/>
        <end position="194"/>
    </location>
</feature>
<feature type="domain" description="Transglutaminase-like" evidence="3">
    <location>
        <begin position="460"/>
        <end position="530"/>
    </location>
</feature>
<dbReference type="EMBL" id="ANMG01000034">
    <property type="protein sequence ID" value="EMD26325.1"/>
    <property type="molecule type" value="Genomic_DNA"/>
</dbReference>
<evidence type="ECO:0000313" key="4">
    <source>
        <dbReference type="EMBL" id="EMD26325.1"/>
    </source>
</evidence>
<comment type="caution">
    <text evidence="4">The sequence shown here is derived from an EMBL/GenBank/DDBJ whole genome shotgun (WGS) entry which is preliminary data.</text>
</comment>
<dbReference type="InterPro" id="IPR021878">
    <property type="entry name" value="TgpA_N"/>
</dbReference>
<feature type="transmembrane region" description="Helical" evidence="2">
    <location>
        <begin position="214"/>
        <end position="239"/>
    </location>
</feature>
<dbReference type="InterPro" id="IPR025403">
    <property type="entry name" value="TgpA-like_C"/>
</dbReference>
<feature type="region of interest" description="Disordered" evidence="1">
    <location>
        <begin position="553"/>
        <end position="577"/>
    </location>
</feature>
<feature type="transmembrane region" description="Helical" evidence="2">
    <location>
        <begin position="41"/>
        <end position="59"/>
    </location>
</feature>
<dbReference type="PANTHER" id="PTHR42736:SF1">
    <property type="entry name" value="PROTEIN-GLUTAMINE GAMMA-GLUTAMYLTRANSFERASE"/>
    <property type="match status" value="1"/>
</dbReference>
<evidence type="ECO:0000259" key="3">
    <source>
        <dbReference type="SMART" id="SM00460"/>
    </source>
</evidence>